<dbReference type="Proteomes" id="UP000547879">
    <property type="component" value="Unassembled WGS sequence"/>
</dbReference>
<dbReference type="EMBL" id="JACHEG010000002">
    <property type="protein sequence ID" value="MBB6162811.1"/>
    <property type="molecule type" value="Genomic_DNA"/>
</dbReference>
<dbReference type="GO" id="GO:0015774">
    <property type="term" value="P:polysaccharide transport"/>
    <property type="evidence" value="ECO:0007669"/>
    <property type="project" value="InterPro"/>
</dbReference>
<protein>
    <recommendedName>
        <fullName evidence="3">Capsule biosynthesis protein</fullName>
    </recommendedName>
</protein>
<gene>
    <name evidence="1" type="ORF">HNQ72_002629</name>
</gene>
<dbReference type="AlphaFoldDB" id="A0A7W9Y6B9"/>
<evidence type="ECO:0000313" key="2">
    <source>
        <dbReference type="Proteomes" id="UP000547879"/>
    </source>
</evidence>
<sequence>MSAGAAALLAEAASRLAGDAAGDSSGDLAQEQADQLSYHQRLAEDGLIFMRAEPDYVDLTLPLSTALSAEACDREEIFAAAITLLVAQLAKVEKNRSLSQEHLVDVVAARLSLFDLHGALAFLKHPHVAGMAKARQLTAEVVSLINETEDYGCAVGMANEDILARAAGARTPLDKRPVILMPAAAFRRNKIDYPGFRADIRFGLSAMLAAFENNKVPYAVRSRLRTHGFIDLPAPSFSYHTISRGNLGLHFKETDRPSLFSFDSRGYAGWSEFSDFSLEQLRAAAVDQQEADAFFEEEKRRVIGGNLSKYRQASVADNEDLPKNFIFVALQLIGDAVSQLAYLSLFEMVEEVVRTAEAKGLSVVIKRHPLCTTSEVSRFLSKLVAEGRVVQVYSSIHAIIPKALAVCVVNSGVGAEALLHEKPVYVFGRADYMAGCFVCRQPGDFAAQFVAGESRLRPDELRKFWFLLRKRYAIDLRDRDKAAAEIEARVMEHLRLTMRDAPSSQ</sequence>
<comment type="caution">
    <text evidence="1">The sequence shown here is derived from an EMBL/GenBank/DDBJ whole genome shotgun (WGS) entry which is preliminary data.</text>
</comment>
<name>A0A7W9Y6B9_9HYPH</name>
<organism evidence="1 2">
    <name type="scientific">Rhizobium wenxiniae</name>
    <dbReference type="NCBI Taxonomy" id="1737357"/>
    <lineage>
        <taxon>Bacteria</taxon>
        <taxon>Pseudomonadati</taxon>
        <taxon>Pseudomonadota</taxon>
        <taxon>Alphaproteobacteria</taxon>
        <taxon>Hyphomicrobiales</taxon>
        <taxon>Rhizobiaceae</taxon>
        <taxon>Rhizobium/Agrobacterium group</taxon>
        <taxon>Rhizobium</taxon>
    </lineage>
</organism>
<evidence type="ECO:0000313" key="1">
    <source>
        <dbReference type="EMBL" id="MBB6162811.1"/>
    </source>
</evidence>
<dbReference type="Pfam" id="PF05159">
    <property type="entry name" value="Capsule_synth"/>
    <property type="match status" value="1"/>
</dbReference>
<accession>A0A7W9Y6B9</accession>
<dbReference type="GO" id="GO:0000271">
    <property type="term" value="P:polysaccharide biosynthetic process"/>
    <property type="evidence" value="ECO:0007669"/>
    <property type="project" value="InterPro"/>
</dbReference>
<evidence type="ECO:0008006" key="3">
    <source>
        <dbReference type="Google" id="ProtNLM"/>
    </source>
</evidence>
<proteinExistence type="predicted"/>
<dbReference type="RefSeq" id="WP_183992627.1">
    <property type="nucleotide sequence ID" value="NZ_BMHW01000002.1"/>
</dbReference>
<dbReference type="InterPro" id="IPR007833">
    <property type="entry name" value="Capsule_polysaccharide_synth"/>
</dbReference>
<reference evidence="1 2" key="1">
    <citation type="submission" date="2020-08" db="EMBL/GenBank/DDBJ databases">
        <title>Genomic Encyclopedia of Type Strains, Phase IV (KMG-IV): sequencing the most valuable type-strain genomes for metagenomic binning, comparative biology and taxonomic classification.</title>
        <authorList>
            <person name="Goeker M."/>
        </authorList>
    </citation>
    <scope>NUCLEOTIDE SEQUENCE [LARGE SCALE GENOMIC DNA]</scope>
    <source>
        <strain evidence="1 2">DSM 100734</strain>
    </source>
</reference>
<keyword evidence="2" id="KW-1185">Reference proteome</keyword>